<dbReference type="EMBL" id="AHJG01000281">
    <property type="protein sequence ID" value="EPA04629.1"/>
    <property type="molecule type" value="Genomic_DNA"/>
</dbReference>
<name>S2EQ81_9ARCH</name>
<proteinExistence type="predicted"/>
<keyword evidence="3" id="KW-1185">Reference proteome</keyword>
<evidence type="ECO:0000313" key="3">
    <source>
        <dbReference type="Proteomes" id="UP000014065"/>
    </source>
</evidence>
<gene>
    <name evidence="2" type="ORF">BG20_I0966</name>
</gene>
<keyword evidence="1" id="KW-0175">Coiled coil</keyword>
<evidence type="ECO:0000313" key="2">
    <source>
        <dbReference type="EMBL" id="EPA04629.1"/>
    </source>
</evidence>
<dbReference type="Proteomes" id="UP000014065">
    <property type="component" value="Unassembled WGS sequence"/>
</dbReference>
<comment type="caution">
    <text evidence="2">The sequence shown here is derived from an EMBL/GenBank/DDBJ whole genome shotgun (WGS) entry which is preliminary data.</text>
</comment>
<dbReference type="PATRIC" id="fig|859192.6.peg.2058"/>
<dbReference type="RefSeq" id="WP_010194700.1">
    <property type="nucleotide sequence ID" value="NZ_AHJG01000281.1"/>
</dbReference>
<reference evidence="2 3" key="1">
    <citation type="journal article" date="2012" name="J. Bacteriol.">
        <title>Genome Sequence of "Candidatus Nitrosoarchaeum limnia" BG20, a Low-Salinity Ammonia-Oxidizing Archaeon from the San Francisco Bay Estuary.</title>
        <authorList>
            <person name="Mosier A.C."/>
            <person name="Allen E.E."/>
            <person name="Kim M."/>
            <person name="Ferriera S."/>
            <person name="Francis C.A."/>
        </authorList>
    </citation>
    <scope>NUCLEOTIDE SEQUENCE [LARGE SCALE GENOMIC DNA]</scope>
    <source>
        <strain evidence="2 3">BG20</strain>
    </source>
</reference>
<organism evidence="2 3">
    <name type="scientific">Candidatus Nitrosarchaeum limnium BG20</name>
    <dbReference type="NCBI Taxonomy" id="859192"/>
    <lineage>
        <taxon>Archaea</taxon>
        <taxon>Nitrososphaerota</taxon>
        <taxon>Nitrososphaeria</taxon>
        <taxon>Nitrosopumilales</taxon>
        <taxon>Nitrosopumilaceae</taxon>
        <taxon>Nitrosarchaeum</taxon>
    </lineage>
</organism>
<dbReference type="AlphaFoldDB" id="S2EQ81"/>
<feature type="coiled-coil region" evidence="1">
    <location>
        <begin position="118"/>
        <end position="152"/>
    </location>
</feature>
<evidence type="ECO:0000256" key="1">
    <source>
        <dbReference type="SAM" id="Coils"/>
    </source>
</evidence>
<accession>S2EQ81</accession>
<sequence length="155" mass="17936">MSKNDSKLATFNIKYLKDKAKIWQIHDIFMDDLPTNQLKNLYGLNPNIPHLALQFPRLPPGLSNPMFKIFENPMKEKFAEDNALINKKLHGFQQSYQKYASGLLNMNSGQIIPPGHPLFSQQNSVNSLKEENDKLLKENLELKKKLDNKKESKRN</sequence>
<protein>
    <submittedName>
        <fullName evidence="2">Uncharacterized protein</fullName>
    </submittedName>
</protein>